<dbReference type="GO" id="GO:0009318">
    <property type="term" value="C:exodeoxyribonuclease VII complex"/>
    <property type="evidence" value="ECO:0007669"/>
    <property type="project" value="UniProtKB-UniRule"/>
</dbReference>
<keyword evidence="4 5" id="KW-0269">Exonuclease</keyword>
<dbReference type="RefSeq" id="WP_183493960.1">
    <property type="nucleotide sequence ID" value="NZ_JACIFF010000001.1"/>
</dbReference>
<evidence type="ECO:0000256" key="4">
    <source>
        <dbReference type="ARBA" id="ARBA00022839"/>
    </source>
</evidence>
<dbReference type="GO" id="GO:0003676">
    <property type="term" value="F:nucleic acid binding"/>
    <property type="evidence" value="ECO:0007669"/>
    <property type="project" value="InterPro"/>
</dbReference>
<comment type="caution">
    <text evidence="8">The sequence shown here is derived from an EMBL/GenBank/DDBJ whole genome shotgun (WGS) entry which is preliminary data.</text>
</comment>
<evidence type="ECO:0000259" key="7">
    <source>
        <dbReference type="Pfam" id="PF13742"/>
    </source>
</evidence>
<evidence type="ECO:0000256" key="5">
    <source>
        <dbReference type="RuleBase" id="RU004355"/>
    </source>
</evidence>
<name>A0A840E3R3_9BACT</name>
<dbReference type="Pfam" id="PF02601">
    <property type="entry name" value="Exonuc_VII_L"/>
    <property type="match status" value="1"/>
</dbReference>
<dbReference type="InterPro" id="IPR020579">
    <property type="entry name" value="Exonuc_VII_lsu_C"/>
</dbReference>
<dbReference type="InterPro" id="IPR025824">
    <property type="entry name" value="OB-fold_nuc-bd_dom"/>
</dbReference>
<dbReference type="EMBL" id="JACIFF010000001">
    <property type="protein sequence ID" value="MBB4077717.1"/>
    <property type="molecule type" value="Genomic_DNA"/>
</dbReference>
<accession>A0A840E3R3</accession>
<gene>
    <name evidence="8" type="ORF">GGR28_000318</name>
</gene>
<evidence type="ECO:0000256" key="2">
    <source>
        <dbReference type="ARBA" id="ARBA00022722"/>
    </source>
</evidence>
<evidence type="ECO:0000256" key="3">
    <source>
        <dbReference type="ARBA" id="ARBA00022801"/>
    </source>
</evidence>
<sequence length="409" mass="44456">MDTLPLSQLAAFIRRVFALNLPEAIWVSAELAQVSGSRGHTWLTLVEKAPDSGEITTQLDAVVWASALKKIRKEHTSRVIDGLLREGMSVRLKVTASFHERFGLKLIVEDVDPAHTIGSLEKARQATLEALSRDGILDRNASLPLPPVLQRLAVISSDTAAGLVDFDRQLRENPYGYVFHTDLYGAAMQGVQTGEEISSRLRQIARRRDEYDAIVIVRGGGGKTDLAAFDEEQLCRAVAAAPLPVLVGIGHEIDTTVLDRVVHRSLKTPTAVAAFLVDSLLRAEAGLLALGRSVATIVDHLGNQQANRLDRLQSGIHQTALASVSAAHLRAAAQEKQLNDAARRAVATTRLQLNHYDKLLEALHPTTTLNRGYALVSQAGRLIVDPAAVNTGPVEVRLRNGKVVLRKED</sequence>
<dbReference type="CDD" id="cd04489">
    <property type="entry name" value="ExoVII_LU_OBF"/>
    <property type="match status" value="1"/>
</dbReference>
<evidence type="ECO:0000313" key="8">
    <source>
        <dbReference type="EMBL" id="MBB4077717.1"/>
    </source>
</evidence>
<dbReference type="EC" id="3.1.11.6" evidence="5"/>
<feature type="domain" description="OB-fold nucleic acid binding" evidence="7">
    <location>
        <begin position="5"/>
        <end position="111"/>
    </location>
</feature>
<organism evidence="8 9">
    <name type="scientific">Neolewinella aquimaris</name>
    <dbReference type="NCBI Taxonomy" id="1835722"/>
    <lineage>
        <taxon>Bacteria</taxon>
        <taxon>Pseudomonadati</taxon>
        <taxon>Bacteroidota</taxon>
        <taxon>Saprospiria</taxon>
        <taxon>Saprospirales</taxon>
        <taxon>Lewinellaceae</taxon>
        <taxon>Neolewinella</taxon>
    </lineage>
</organism>
<keyword evidence="9" id="KW-1185">Reference proteome</keyword>
<evidence type="ECO:0000256" key="1">
    <source>
        <dbReference type="ARBA" id="ARBA00022490"/>
    </source>
</evidence>
<keyword evidence="3 5" id="KW-0378">Hydrolase</keyword>
<protein>
    <recommendedName>
        <fullName evidence="5">Exodeoxyribonuclease 7 large subunit</fullName>
        <ecNumber evidence="5">3.1.11.6</ecNumber>
    </recommendedName>
</protein>
<comment type="similarity">
    <text evidence="5">Belongs to the XseA family.</text>
</comment>
<feature type="domain" description="Exonuclease VII large subunit C-terminal" evidence="6">
    <location>
        <begin position="137"/>
        <end position="318"/>
    </location>
</feature>
<keyword evidence="1" id="KW-0963">Cytoplasm</keyword>
<dbReference type="Pfam" id="PF13742">
    <property type="entry name" value="tRNA_anti_2"/>
    <property type="match status" value="1"/>
</dbReference>
<dbReference type="GO" id="GO:0008855">
    <property type="term" value="F:exodeoxyribonuclease VII activity"/>
    <property type="evidence" value="ECO:0007669"/>
    <property type="project" value="UniProtKB-UniRule"/>
</dbReference>
<comment type="catalytic activity">
    <reaction evidence="5">
        <text>Exonucleolytic cleavage in either 5'- to 3'- or 3'- to 5'-direction to yield nucleoside 5'-phosphates.</text>
        <dbReference type="EC" id="3.1.11.6"/>
    </reaction>
</comment>
<dbReference type="GO" id="GO:0005737">
    <property type="term" value="C:cytoplasm"/>
    <property type="evidence" value="ECO:0007669"/>
    <property type="project" value="UniProtKB-SubCell"/>
</dbReference>
<dbReference type="Proteomes" id="UP000576209">
    <property type="component" value="Unassembled WGS sequence"/>
</dbReference>
<evidence type="ECO:0000313" key="9">
    <source>
        <dbReference type="Proteomes" id="UP000576209"/>
    </source>
</evidence>
<dbReference type="PANTHER" id="PTHR30008">
    <property type="entry name" value="EXODEOXYRIBONUCLEASE 7 LARGE SUBUNIT"/>
    <property type="match status" value="1"/>
</dbReference>
<keyword evidence="2 5" id="KW-0540">Nuclease</keyword>
<dbReference type="InterPro" id="IPR003753">
    <property type="entry name" value="Exonuc_VII_L"/>
</dbReference>
<dbReference type="GO" id="GO:0006308">
    <property type="term" value="P:DNA catabolic process"/>
    <property type="evidence" value="ECO:0007669"/>
    <property type="project" value="UniProtKB-UniRule"/>
</dbReference>
<proteinExistence type="inferred from homology"/>
<reference evidence="8 9" key="1">
    <citation type="submission" date="2020-08" db="EMBL/GenBank/DDBJ databases">
        <title>Genomic Encyclopedia of Type Strains, Phase IV (KMG-IV): sequencing the most valuable type-strain genomes for metagenomic binning, comparative biology and taxonomic classification.</title>
        <authorList>
            <person name="Goeker M."/>
        </authorList>
    </citation>
    <scope>NUCLEOTIDE SEQUENCE [LARGE SCALE GENOMIC DNA]</scope>
    <source>
        <strain evidence="8 9">DSM 105137</strain>
    </source>
</reference>
<dbReference type="AlphaFoldDB" id="A0A840E3R3"/>
<evidence type="ECO:0000259" key="6">
    <source>
        <dbReference type="Pfam" id="PF02601"/>
    </source>
</evidence>
<dbReference type="NCBIfam" id="TIGR00237">
    <property type="entry name" value="xseA"/>
    <property type="match status" value="1"/>
</dbReference>
<comment type="subcellular location">
    <subcellularLocation>
        <location evidence="5">Cytoplasm</location>
    </subcellularLocation>
</comment>
<dbReference type="PANTHER" id="PTHR30008:SF0">
    <property type="entry name" value="EXODEOXYRIBONUCLEASE 7 LARGE SUBUNIT"/>
    <property type="match status" value="1"/>
</dbReference>